<protein>
    <submittedName>
        <fullName evidence="1">Unnamed protein product</fullName>
    </submittedName>
</protein>
<evidence type="ECO:0000313" key="2">
    <source>
        <dbReference type="Proteomes" id="UP001165101"/>
    </source>
</evidence>
<evidence type="ECO:0000313" key="1">
    <source>
        <dbReference type="EMBL" id="GME92556.1"/>
    </source>
</evidence>
<comment type="caution">
    <text evidence="1">The sequence shown here is derived from an EMBL/GenBank/DDBJ whole genome shotgun (WGS) entry which is preliminary data.</text>
</comment>
<reference evidence="1" key="1">
    <citation type="submission" date="2023-04" db="EMBL/GenBank/DDBJ databases">
        <title>Candida boidinii NBRC 1967.</title>
        <authorList>
            <person name="Ichikawa N."/>
            <person name="Sato H."/>
            <person name="Tonouchi N."/>
        </authorList>
    </citation>
    <scope>NUCLEOTIDE SEQUENCE</scope>
    <source>
        <strain evidence="1">NBRC 1967</strain>
    </source>
</reference>
<dbReference type="Proteomes" id="UP001165101">
    <property type="component" value="Unassembled WGS sequence"/>
</dbReference>
<sequence length="229" mass="22828">MQFSRASLLSIALALSVKVQADQADYLTAYYEDINNNINDYLSYVAANPTVPGVQELLALYQNIRTYTDDSYTTLANPGLYTTLSDFATGLPWYSTRLGPELSSAAAIGADASVAASSAPASSSAVESSAPASTTEESPSAAEETSSVEESSSAVESITTVTSSSAPASSSAAKSSSAAESSAAVVAGNSTGNGTASSSSSKGAAAALGFNSMEVLGAGALALGVSLLI</sequence>
<name>A0ACB5TQB5_CANBO</name>
<keyword evidence="2" id="KW-1185">Reference proteome</keyword>
<gene>
    <name evidence="1" type="ORF">Cboi01_000279200</name>
</gene>
<organism evidence="1 2">
    <name type="scientific">Candida boidinii</name>
    <name type="common">Yeast</name>
    <dbReference type="NCBI Taxonomy" id="5477"/>
    <lineage>
        <taxon>Eukaryota</taxon>
        <taxon>Fungi</taxon>
        <taxon>Dikarya</taxon>
        <taxon>Ascomycota</taxon>
        <taxon>Saccharomycotina</taxon>
        <taxon>Pichiomycetes</taxon>
        <taxon>Pichiales</taxon>
        <taxon>Pichiaceae</taxon>
        <taxon>Ogataea</taxon>
        <taxon>Ogataea/Candida clade</taxon>
    </lineage>
</organism>
<accession>A0ACB5TQB5</accession>
<proteinExistence type="predicted"/>
<dbReference type="EMBL" id="BSXV01001356">
    <property type="protein sequence ID" value="GME92556.1"/>
    <property type="molecule type" value="Genomic_DNA"/>
</dbReference>